<dbReference type="SMART" id="SM00342">
    <property type="entry name" value="HTH_ARAC"/>
    <property type="match status" value="1"/>
</dbReference>
<reference evidence="6 7" key="1">
    <citation type="submission" date="2019-08" db="EMBL/GenBank/DDBJ databases">
        <authorList>
            <person name="Peeters C."/>
        </authorList>
    </citation>
    <scope>NUCLEOTIDE SEQUENCE [LARGE SCALE GENOMIC DNA]</scope>
    <source>
        <strain evidence="6 7">LMG 31011</strain>
    </source>
</reference>
<evidence type="ECO:0000256" key="3">
    <source>
        <dbReference type="ARBA" id="ARBA00023125"/>
    </source>
</evidence>
<dbReference type="PROSITE" id="PS01124">
    <property type="entry name" value="HTH_ARAC_FAMILY_2"/>
    <property type="match status" value="1"/>
</dbReference>
<evidence type="ECO:0000259" key="5">
    <source>
        <dbReference type="PROSITE" id="PS01124"/>
    </source>
</evidence>
<keyword evidence="1" id="KW-0678">Repressor</keyword>
<sequence>MKRAFFSFTSLNVTGAVMQTRIITAQDVEFFESRISPAPMVGLAFEFPAGGGVEPHVHPYGQVLFGGEGIMCVDTPRGTWVVPPQRAVWIPPMTLHAVRLRASFGMHNLLISPHVVADLPKTCEPLVVSNLMRELILRAASTDEPLLRKRHVDKFFEIIRDELEFSDEIPLSLEIPRERRLARLCTEFLREPSDNRTLQEWGDHVGASSRTLSRLFTRELNQTFDEWRRHVRLQEALYRLAEGRAVSAVANELGYESTTGFIEMFRKSLGRTPGQYFA</sequence>
<dbReference type="Proteomes" id="UP000366819">
    <property type="component" value="Unassembled WGS sequence"/>
</dbReference>
<dbReference type="Pfam" id="PF12833">
    <property type="entry name" value="HTH_18"/>
    <property type="match status" value="1"/>
</dbReference>
<keyword evidence="7" id="KW-1185">Reference proteome</keyword>
<dbReference type="OrthoDB" id="9804543at2"/>
<dbReference type="SUPFAM" id="SSF51182">
    <property type="entry name" value="RmlC-like cupins"/>
    <property type="match status" value="1"/>
</dbReference>
<organism evidence="6 7">
    <name type="scientific">Pandoraea aquatica</name>
    <dbReference type="NCBI Taxonomy" id="2508290"/>
    <lineage>
        <taxon>Bacteria</taxon>
        <taxon>Pseudomonadati</taxon>
        <taxon>Pseudomonadota</taxon>
        <taxon>Betaproteobacteria</taxon>
        <taxon>Burkholderiales</taxon>
        <taxon>Burkholderiaceae</taxon>
        <taxon>Pandoraea</taxon>
    </lineage>
</organism>
<evidence type="ECO:0000256" key="2">
    <source>
        <dbReference type="ARBA" id="ARBA00023015"/>
    </source>
</evidence>
<dbReference type="GO" id="GO:0003700">
    <property type="term" value="F:DNA-binding transcription factor activity"/>
    <property type="evidence" value="ECO:0007669"/>
    <property type="project" value="InterPro"/>
</dbReference>
<proteinExistence type="predicted"/>
<dbReference type="RefSeq" id="WP_150574717.1">
    <property type="nucleotide sequence ID" value="NZ_CABPSN010000001.1"/>
</dbReference>
<keyword evidence="4" id="KW-0804">Transcription</keyword>
<dbReference type="Gene3D" id="2.60.120.10">
    <property type="entry name" value="Jelly Rolls"/>
    <property type="match status" value="1"/>
</dbReference>
<evidence type="ECO:0000256" key="4">
    <source>
        <dbReference type="ARBA" id="ARBA00023163"/>
    </source>
</evidence>
<gene>
    <name evidence="6" type="ORF">PAQ31011_01016</name>
</gene>
<dbReference type="GO" id="GO:0043565">
    <property type="term" value="F:sequence-specific DNA binding"/>
    <property type="evidence" value="ECO:0007669"/>
    <property type="project" value="InterPro"/>
</dbReference>
<dbReference type="InterPro" id="IPR011051">
    <property type="entry name" value="RmlC_Cupin_sf"/>
</dbReference>
<accession>A0A5E4SVA1</accession>
<evidence type="ECO:0000256" key="1">
    <source>
        <dbReference type="ARBA" id="ARBA00022491"/>
    </source>
</evidence>
<dbReference type="InterPro" id="IPR018060">
    <property type="entry name" value="HTH_AraC"/>
</dbReference>
<dbReference type="PANTHER" id="PTHR11019">
    <property type="entry name" value="HTH-TYPE TRANSCRIPTIONAL REGULATOR NIMR"/>
    <property type="match status" value="1"/>
</dbReference>
<dbReference type="InterPro" id="IPR009057">
    <property type="entry name" value="Homeodomain-like_sf"/>
</dbReference>
<dbReference type="PROSITE" id="PS00041">
    <property type="entry name" value="HTH_ARAC_FAMILY_1"/>
    <property type="match status" value="1"/>
</dbReference>
<dbReference type="SUPFAM" id="SSF46689">
    <property type="entry name" value="Homeodomain-like"/>
    <property type="match status" value="1"/>
</dbReference>
<dbReference type="Gene3D" id="1.10.10.60">
    <property type="entry name" value="Homeodomain-like"/>
    <property type="match status" value="1"/>
</dbReference>
<protein>
    <submittedName>
        <fullName evidence="6">Helix-turn-helix domain-containing protein</fullName>
    </submittedName>
</protein>
<dbReference type="AlphaFoldDB" id="A0A5E4SVA1"/>
<feature type="domain" description="HTH araC/xylS-type" evidence="5">
    <location>
        <begin position="179"/>
        <end position="278"/>
    </location>
</feature>
<dbReference type="InterPro" id="IPR018062">
    <property type="entry name" value="HTH_AraC-typ_CS"/>
</dbReference>
<dbReference type="PANTHER" id="PTHR11019:SF159">
    <property type="entry name" value="TRANSCRIPTIONAL REGULATOR-RELATED"/>
    <property type="match status" value="1"/>
</dbReference>
<dbReference type="FunFam" id="1.10.10.60:FF:000132">
    <property type="entry name" value="AraC family transcriptional regulator"/>
    <property type="match status" value="1"/>
</dbReference>
<evidence type="ECO:0000313" key="7">
    <source>
        <dbReference type="Proteomes" id="UP000366819"/>
    </source>
</evidence>
<dbReference type="CDD" id="cd06124">
    <property type="entry name" value="cupin_NimR-like_N"/>
    <property type="match status" value="1"/>
</dbReference>
<evidence type="ECO:0000313" key="6">
    <source>
        <dbReference type="EMBL" id="VVD78703.1"/>
    </source>
</evidence>
<dbReference type="InterPro" id="IPR014710">
    <property type="entry name" value="RmlC-like_jellyroll"/>
</dbReference>
<keyword evidence="3" id="KW-0238">DNA-binding</keyword>
<dbReference type="EMBL" id="CABPSN010000001">
    <property type="protein sequence ID" value="VVD78703.1"/>
    <property type="molecule type" value="Genomic_DNA"/>
</dbReference>
<keyword evidence="2" id="KW-0805">Transcription regulation</keyword>
<name>A0A5E4SVA1_9BURK</name>